<dbReference type="Proteomes" id="UP000001531">
    <property type="component" value="Segment"/>
</dbReference>
<accession>Q3V5G3</accession>
<evidence type="ECO:0000313" key="2">
    <source>
        <dbReference type="Proteomes" id="UP000001531"/>
    </source>
</evidence>
<reference evidence="1 2" key="2">
    <citation type="journal article" date="1994" name="Acta Virol.">
        <title>Characterization and sequence analysis of the F2 promoter from corynephage BFK20.</title>
        <authorList>
            <person name="Koptides M."/>
            <person name="Ugorcakova J."/>
            <person name="Baloghova E."/>
            <person name="Bukovska G."/>
            <person name="Timko J."/>
        </authorList>
    </citation>
    <scope>NUCLEOTIDE SEQUENCE [LARGE SCALE GENOMIC DNA]</scope>
</reference>
<keyword evidence="2" id="KW-1185">Reference proteome</keyword>
<dbReference type="RefSeq" id="YP_001456762.1">
    <property type="nucleotide sequence ID" value="NC_009799.3"/>
</dbReference>
<dbReference type="KEGG" id="vg:5580372"/>
<dbReference type="GeneID" id="5580372"/>
<organism evidence="1 2">
    <name type="scientific">Corynebacterium phage BFK20</name>
    <dbReference type="NCBI Taxonomy" id="28358"/>
    <lineage>
        <taxon>Viruses</taxon>
        <taxon>Duplodnaviria</taxon>
        <taxon>Heunggongvirae</taxon>
        <taxon>Uroviricota</taxon>
        <taxon>Caudoviricetes</taxon>
        <taxon>Sasvirus</taxon>
        <taxon>Sasvirus BFK20</taxon>
    </lineage>
</organism>
<reference evidence="1 2" key="3">
    <citation type="journal article" date="2006" name="Virology">
        <title>Complete nucleotide sequence and genome analysis of bacteriophage BFK20--a lytic phage of the industrial producer Brevibacterium flavum.</title>
        <authorList>
            <person name="Bukovska G."/>
            <person name="Klucar L."/>
            <person name="Vlcek C."/>
            <person name="Adamovic J."/>
            <person name="Turna J."/>
            <person name="Timko J."/>
        </authorList>
    </citation>
    <scope>NUCLEOTIDE SEQUENCE [LARGE SCALE GENOMIC DNA]</scope>
</reference>
<reference evidence="1 2" key="1">
    <citation type="journal article" date="1992" name="J. Gen. Microbiol.">
        <title>Characterization of bacteriophage BFK20 from Brevibacterium flavum.</title>
        <authorList>
            <person name="Koptides M."/>
            <person name="Barak I."/>
            <person name="Sisova M."/>
            <person name="Baloghova E."/>
            <person name="Ugorcakova J."/>
        </authorList>
    </citation>
    <scope>NUCLEOTIDE SEQUENCE [LARGE SCALE GENOMIC DNA]</scope>
</reference>
<dbReference type="EMBL" id="AJ278322">
    <property type="protein sequence ID" value="CAJ29715.1"/>
    <property type="molecule type" value="Genomic_DNA"/>
</dbReference>
<protein>
    <submittedName>
        <fullName evidence="1">Gp32</fullName>
    </submittedName>
</protein>
<gene>
    <name evidence="1" type="primary">ORF32</name>
</gene>
<sequence>MNATEGTPTPGEVRIARLVGIPVESLRYWALELWGKPFERYRDELAGEGAPLHKRDRISRAIVKEIYANYMFWKVEQ</sequence>
<evidence type="ECO:0000313" key="1">
    <source>
        <dbReference type="EMBL" id="CAJ29715.1"/>
    </source>
</evidence>
<name>Q3V5G3_9CAUD</name>
<proteinExistence type="predicted"/>
<reference evidence="1 2" key="4">
    <citation type="journal article" date="2007" name="Virology">
        <title>Transcriptional profiling of bacteriophage BFK20: coexpression interrogated by "guilt-by-association" algorithm.</title>
        <authorList>
            <person name="Majtan T."/>
            <person name="Halgasova N."/>
            <person name="Bukovska G."/>
            <person name="Timko J."/>
        </authorList>
    </citation>
    <scope>NUCLEOTIDE SEQUENCE [LARGE SCALE GENOMIC DNA]</scope>
</reference>